<feature type="transmembrane region" description="Helical" evidence="1">
    <location>
        <begin position="87"/>
        <end position="108"/>
    </location>
</feature>
<keyword evidence="1" id="KW-0812">Transmembrane</keyword>
<protein>
    <submittedName>
        <fullName evidence="2">Uncharacterized protein</fullName>
    </submittedName>
</protein>
<sequence length="186" mass="20680">MNDVYSLFVDEDEEMVAVFGEKYLHNFLEYGASGKGFGVLSDKRLYCCGKCYYKICGVYVAHNCRYIINVGDVSCTGTRSAGMAVMILLDLVFAAVWLLLVTLSVAAVNAGMGYALFSFCDMAVISGLLLIFALAAGILYFCRKKTEIFVIQYAGNEIAFLTLYYPQGEILDFERKIHKVKNKILA</sequence>
<accession>A0A2K4ZEB1</accession>
<name>A0A2K4ZEB1_9FIRM</name>
<dbReference type="Proteomes" id="UP000236311">
    <property type="component" value="Unassembled WGS sequence"/>
</dbReference>
<keyword evidence="3" id="KW-1185">Reference proteome</keyword>
<evidence type="ECO:0000313" key="2">
    <source>
        <dbReference type="EMBL" id="SOY28798.1"/>
    </source>
</evidence>
<proteinExistence type="predicted"/>
<dbReference type="AlphaFoldDB" id="A0A2K4ZEB1"/>
<reference evidence="2 3" key="1">
    <citation type="submission" date="2018-01" db="EMBL/GenBank/DDBJ databases">
        <authorList>
            <person name="Gaut B.S."/>
            <person name="Morton B.R."/>
            <person name="Clegg M.T."/>
            <person name="Duvall M.R."/>
        </authorList>
    </citation>
    <scope>NUCLEOTIDE SEQUENCE [LARGE SCALE GENOMIC DNA]</scope>
    <source>
        <strain evidence="2">GP69</strain>
    </source>
</reference>
<organism evidence="2 3">
    <name type="scientific">Acetatifactor muris</name>
    <dbReference type="NCBI Taxonomy" id="879566"/>
    <lineage>
        <taxon>Bacteria</taxon>
        <taxon>Bacillati</taxon>
        <taxon>Bacillota</taxon>
        <taxon>Clostridia</taxon>
        <taxon>Lachnospirales</taxon>
        <taxon>Lachnospiraceae</taxon>
        <taxon>Acetatifactor</taxon>
    </lineage>
</organism>
<dbReference type="EMBL" id="OFSM01000006">
    <property type="protein sequence ID" value="SOY28798.1"/>
    <property type="molecule type" value="Genomic_DNA"/>
</dbReference>
<dbReference type="RefSeq" id="WP_103238866.1">
    <property type="nucleotide sequence ID" value="NZ_JANJZD010000006.1"/>
</dbReference>
<feature type="transmembrane region" description="Helical" evidence="1">
    <location>
        <begin position="114"/>
        <end position="142"/>
    </location>
</feature>
<gene>
    <name evidence="2" type="ORF">AMURIS_01510</name>
</gene>
<evidence type="ECO:0000256" key="1">
    <source>
        <dbReference type="SAM" id="Phobius"/>
    </source>
</evidence>
<evidence type="ECO:0000313" key="3">
    <source>
        <dbReference type="Proteomes" id="UP000236311"/>
    </source>
</evidence>
<keyword evidence="1" id="KW-1133">Transmembrane helix</keyword>
<keyword evidence="1" id="KW-0472">Membrane</keyword>